<dbReference type="Pfam" id="PF14604">
    <property type="entry name" value="SH3_9"/>
    <property type="match status" value="1"/>
</dbReference>
<dbReference type="SUPFAM" id="SSF50044">
    <property type="entry name" value="SH3-domain"/>
    <property type="match status" value="2"/>
</dbReference>
<evidence type="ECO:0000259" key="6">
    <source>
        <dbReference type="PROSITE" id="PS50002"/>
    </source>
</evidence>
<evidence type="ECO:0000313" key="7">
    <source>
        <dbReference type="Proteomes" id="UP000694888"/>
    </source>
</evidence>
<dbReference type="SUPFAM" id="SSF55550">
    <property type="entry name" value="SH2 domain"/>
    <property type="match status" value="1"/>
</dbReference>
<dbReference type="PRINTS" id="PR00401">
    <property type="entry name" value="SH2DOMAIN"/>
</dbReference>
<feature type="domain" description="SH3" evidence="6">
    <location>
        <begin position="1"/>
        <end position="57"/>
    </location>
</feature>
<dbReference type="GeneID" id="101862867"/>
<dbReference type="Gene3D" id="2.30.30.40">
    <property type="entry name" value="SH3 Domains"/>
    <property type="match status" value="2"/>
</dbReference>
<dbReference type="PRINTS" id="PR00452">
    <property type="entry name" value="SH3DOMAIN"/>
</dbReference>
<evidence type="ECO:0000256" key="1">
    <source>
        <dbReference type="ARBA" id="ARBA00022443"/>
    </source>
</evidence>
<evidence type="ECO:0000256" key="3">
    <source>
        <dbReference type="PROSITE-ProRule" id="PRU00191"/>
    </source>
</evidence>
<dbReference type="InterPro" id="IPR036028">
    <property type="entry name" value="SH3-like_dom_sf"/>
</dbReference>
<keyword evidence="7" id="KW-1185">Reference proteome</keyword>
<feature type="domain" description="SH3" evidence="6">
    <location>
        <begin position="159"/>
        <end position="217"/>
    </location>
</feature>
<dbReference type="InterPro" id="IPR036860">
    <property type="entry name" value="SH2_dom_sf"/>
</dbReference>
<dbReference type="SMART" id="SM00326">
    <property type="entry name" value="SH3"/>
    <property type="match status" value="2"/>
</dbReference>
<protein>
    <submittedName>
        <fullName evidence="8">Sex muscle abnormal protein 5 isoform X1</fullName>
    </submittedName>
</protein>
<dbReference type="Proteomes" id="UP000694888">
    <property type="component" value="Unplaced"/>
</dbReference>
<dbReference type="InterPro" id="IPR001452">
    <property type="entry name" value="SH3_domain"/>
</dbReference>
<evidence type="ECO:0000259" key="5">
    <source>
        <dbReference type="PROSITE" id="PS50001"/>
    </source>
</evidence>
<evidence type="ECO:0000313" key="8">
    <source>
        <dbReference type="RefSeq" id="XP_005096636.1"/>
    </source>
</evidence>
<dbReference type="InterPro" id="IPR000980">
    <property type="entry name" value="SH2"/>
</dbReference>
<gene>
    <name evidence="8" type="primary">LOC101862867</name>
</gene>
<keyword evidence="2 3" id="KW-0727">SH2 domain</keyword>
<dbReference type="PROSITE" id="PS50002">
    <property type="entry name" value="SH3"/>
    <property type="match status" value="2"/>
</dbReference>
<dbReference type="RefSeq" id="XP_005096636.1">
    <property type="nucleotide sequence ID" value="XM_005096579.3"/>
</dbReference>
<evidence type="ECO:0000256" key="4">
    <source>
        <dbReference type="PROSITE-ProRule" id="PRU00192"/>
    </source>
</evidence>
<proteinExistence type="predicted"/>
<reference evidence="8" key="1">
    <citation type="submission" date="2025-08" db="UniProtKB">
        <authorList>
            <consortium name="RefSeq"/>
        </authorList>
    </citation>
    <scope>IDENTIFICATION</scope>
</reference>
<dbReference type="PANTHER" id="PTHR46037">
    <property type="entry name" value="PROTEIN ENHANCER OF SEVENLESS 2B"/>
    <property type="match status" value="1"/>
</dbReference>
<dbReference type="PRINTS" id="PR00499">
    <property type="entry name" value="P67PHOX"/>
</dbReference>
<accession>A0ABM0JLQ7</accession>
<dbReference type="Gene3D" id="3.30.505.10">
    <property type="entry name" value="SH2 domain"/>
    <property type="match status" value="1"/>
</dbReference>
<keyword evidence="1 4" id="KW-0728">SH3 domain</keyword>
<dbReference type="PROSITE" id="PS50001">
    <property type="entry name" value="SH2"/>
    <property type="match status" value="1"/>
</dbReference>
<feature type="domain" description="SH2" evidence="5">
    <location>
        <begin position="59"/>
        <end position="142"/>
    </location>
</feature>
<dbReference type="SMART" id="SM00252">
    <property type="entry name" value="SH2"/>
    <property type="match status" value="1"/>
</dbReference>
<dbReference type="Pfam" id="PF00017">
    <property type="entry name" value="SH2"/>
    <property type="match status" value="1"/>
</dbReference>
<sequence>MEAVALWDFTANQPDEMSFRRGDRLCVVNMEEDGWYKAVLGPNSGFIPAAYIKMEPNEWFQNPMTRADAEAMLLKKNCVGSFIHEDGNFVVRKAETDSNGFSLSVKHEESVQHFKILRDANNKFYIWTTSSFSINQLVERYRTENVSGDPRRIMHLKDMKREFFKAMYDFAPANQEELELKKGDLIRLIAKSDENWWEGEIDGRCGFFPKTYVKEAQ</sequence>
<name>A0ABM0JLQ7_APLCA</name>
<dbReference type="InterPro" id="IPR043539">
    <property type="entry name" value="Grb2-like"/>
</dbReference>
<dbReference type="Pfam" id="PF00018">
    <property type="entry name" value="SH3_1"/>
    <property type="match status" value="1"/>
</dbReference>
<evidence type="ECO:0000256" key="2">
    <source>
        <dbReference type="ARBA" id="ARBA00022999"/>
    </source>
</evidence>
<organism evidence="7 8">
    <name type="scientific">Aplysia californica</name>
    <name type="common">California sea hare</name>
    <dbReference type="NCBI Taxonomy" id="6500"/>
    <lineage>
        <taxon>Eukaryota</taxon>
        <taxon>Metazoa</taxon>
        <taxon>Spiralia</taxon>
        <taxon>Lophotrochozoa</taxon>
        <taxon>Mollusca</taxon>
        <taxon>Gastropoda</taxon>
        <taxon>Heterobranchia</taxon>
        <taxon>Euthyneura</taxon>
        <taxon>Tectipleura</taxon>
        <taxon>Aplysiida</taxon>
        <taxon>Aplysioidea</taxon>
        <taxon>Aplysiidae</taxon>
        <taxon>Aplysia</taxon>
    </lineage>
</organism>